<name>C5KLU0_PERM5</name>
<feature type="compositionally biased region" description="Basic residues" evidence="1">
    <location>
        <begin position="44"/>
        <end position="53"/>
    </location>
</feature>
<evidence type="ECO:0000256" key="1">
    <source>
        <dbReference type="SAM" id="MobiDB-lite"/>
    </source>
</evidence>
<dbReference type="Proteomes" id="UP000007800">
    <property type="component" value="Unassembled WGS sequence"/>
</dbReference>
<gene>
    <name evidence="2" type="ORF">Pmar_PMAR002506</name>
</gene>
<dbReference type="GeneID" id="9045240"/>
<dbReference type="InParanoid" id="C5KLU0"/>
<feature type="region of interest" description="Disordered" evidence="1">
    <location>
        <begin position="37"/>
        <end position="95"/>
    </location>
</feature>
<proteinExistence type="predicted"/>
<dbReference type="OrthoDB" id="427527at2759"/>
<organism evidence="3">
    <name type="scientific">Perkinsus marinus (strain ATCC 50983 / TXsc)</name>
    <dbReference type="NCBI Taxonomy" id="423536"/>
    <lineage>
        <taxon>Eukaryota</taxon>
        <taxon>Sar</taxon>
        <taxon>Alveolata</taxon>
        <taxon>Perkinsozoa</taxon>
        <taxon>Perkinsea</taxon>
        <taxon>Perkinsida</taxon>
        <taxon>Perkinsidae</taxon>
        <taxon>Perkinsus</taxon>
    </lineage>
</organism>
<dbReference type="RefSeq" id="XP_002782759.1">
    <property type="nucleotide sequence ID" value="XM_002782713.1"/>
</dbReference>
<evidence type="ECO:0000313" key="3">
    <source>
        <dbReference type="Proteomes" id="UP000007800"/>
    </source>
</evidence>
<dbReference type="AlphaFoldDB" id="C5KLU0"/>
<reference evidence="2 3" key="1">
    <citation type="submission" date="2008-07" db="EMBL/GenBank/DDBJ databases">
        <authorList>
            <person name="El-Sayed N."/>
            <person name="Caler E."/>
            <person name="Inman J."/>
            <person name="Amedeo P."/>
            <person name="Hass B."/>
            <person name="Wortman J."/>
        </authorList>
    </citation>
    <scope>NUCLEOTIDE SEQUENCE [LARGE SCALE GENOMIC DNA]</scope>
    <source>
        <strain evidence="3">ATCC 50983 / TXsc</strain>
    </source>
</reference>
<keyword evidence="3" id="KW-1185">Reference proteome</keyword>
<feature type="compositionally biased region" description="Basic and acidic residues" evidence="1">
    <location>
        <begin position="68"/>
        <end position="95"/>
    </location>
</feature>
<dbReference type="EMBL" id="GG674165">
    <property type="protein sequence ID" value="EER14554.1"/>
    <property type="molecule type" value="Genomic_DNA"/>
</dbReference>
<evidence type="ECO:0000313" key="2">
    <source>
        <dbReference type="EMBL" id="EER14554.1"/>
    </source>
</evidence>
<accession>C5KLU0</accession>
<sequence>MESTCDSAVIAAAQAVENIPDFGGIPGVVGSVASGSTVADFSPKRRQQRRPVKRGAPDDVDFTADLVDASKESTRREQQSGRKRARVEVEEGRLGRDEDEVDCTMATALRMSHTTHMALLAFQEKQQEMLERQQTQFAKMLEQQQDWMKSLHGTMLETLQLALRAAAAPTNQKESAEPR</sequence>
<feature type="non-terminal residue" evidence="2">
    <location>
        <position position="179"/>
    </location>
</feature>
<protein>
    <submittedName>
        <fullName evidence="2">Uncharacterized protein</fullName>
    </submittedName>
</protein>